<dbReference type="RefSeq" id="XP_016611320.1">
    <property type="nucleotide sequence ID" value="XM_016750623.1"/>
</dbReference>
<feature type="region of interest" description="Disordered" evidence="14">
    <location>
        <begin position="1"/>
        <end position="103"/>
    </location>
</feature>
<dbReference type="InterPro" id="IPR026570">
    <property type="entry name" value="CCDC86"/>
</dbReference>
<evidence type="ECO:0000256" key="9">
    <source>
        <dbReference type="ARBA" id="ARBA00022553"/>
    </source>
</evidence>
<evidence type="ECO:0000256" key="1">
    <source>
        <dbReference type="ARBA" id="ARBA00004090"/>
    </source>
</evidence>
<keyword evidence="12" id="KW-0539">Nucleus</keyword>
<evidence type="ECO:0000256" key="10">
    <source>
        <dbReference type="ARBA" id="ARBA00022934"/>
    </source>
</evidence>
<dbReference type="PANTHER" id="PTHR13557:SF1">
    <property type="entry name" value="COILED-COIL DOMAIN-CONTAINING PROTEIN 86"/>
    <property type="match status" value="1"/>
</dbReference>
<protein>
    <recommendedName>
        <fullName evidence="5">Coiled-coil domain-containing protein 86</fullName>
    </recommendedName>
</protein>
<name>A0A0L0HPF0_SPIPD</name>
<dbReference type="OrthoDB" id="277961at2759"/>
<dbReference type="GO" id="GO:0006364">
    <property type="term" value="P:rRNA processing"/>
    <property type="evidence" value="ECO:0007669"/>
    <property type="project" value="UniProtKB-KW"/>
</dbReference>
<accession>A0A0L0HPF0</accession>
<evidence type="ECO:0000256" key="2">
    <source>
        <dbReference type="ARBA" id="ARBA00004286"/>
    </source>
</evidence>
<dbReference type="InterPro" id="IPR005579">
    <property type="entry name" value="Cgr1-like"/>
</dbReference>
<keyword evidence="6" id="KW-0158">Chromosome</keyword>
<evidence type="ECO:0000313" key="15">
    <source>
        <dbReference type="EMBL" id="KND03281.1"/>
    </source>
</evidence>
<dbReference type="VEuPathDB" id="FungiDB:SPPG_02332"/>
<keyword evidence="7" id="KW-0690">Ribosome biogenesis</keyword>
<dbReference type="PANTHER" id="PTHR13557">
    <property type="entry name" value="COILED-COIL DOMAIN-CONTAINING PROTEIN 86"/>
    <property type="match status" value="1"/>
</dbReference>
<feature type="compositionally biased region" description="Basic and acidic residues" evidence="14">
    <location>
        <begin position="116"/>
        <end position="143"/>
    </location>
</feature>
<feature type="compositionally biased region" description="Basic residues" evidence="14">
    <location>
        <begin position="152"/>
        <end position="167"/>
    </location>
</feature>
<proteinExistence type="inferred from homology"/>
<gene>
    <name evidence="15" type="ORF">SPPG_02332</name>
</gene>
<dbReference type="Proteomes" id="UP000053201">
    <property type="component" value="Unassembled WGS sequence"/>
</dbReference>
<dbReference type="GO" id="GO:0005730">
    <property type="term" value="C:nucleolus"/>
    <property type="evidence" value="ECO:0007669"/>
    <property type="project" value="UniProtKB-SubCell"/>
</dbReference>
<comment type="function">
    <text evidence="1">Involved in nucleolar integrity and required for processing of the pre-rRNA for the 60S ribosome subunit.</text>
</comment>
<comment type="function">
    <text evidence="13">Required for proper chromosome segregation during mitosis and error-free mitotic progression.</text>
</comment>
<dbReference type="InParanoid" id="A0A0L0HPF0"/>
<dbReference type="OMA" id="NGKQWHD"/>
<keyword evidence="9" id="KW-0597">Phosphoprotein</keyword>
<evidence type="ECO:0000256" key="5">
    <source>
        <dbReference type="ARBA" id="ARBA00016738"/>
    </source>
</evidence>
<keyword evidence="10" id="KW-0164">Citrullination</keyword>
<dbReference type="EMBL" id="KQ257452">
    <property type="protein sequence ID" value="KND03281.1"/>
    <property type="molecule type" value="Genomic_DNA"/>
</dbReference>
<evidence type="ECO:0000256" key="7">
    <source>
        <dbReference type="ARBA" id="ARBA00022517"/>
    </source>
</evidence>
<evidence type="ECO:0000256" key="8">
    <source>
        <dbReference type="ARBA" id="ARBA00022552"/>
    </source>
</evidence>
<organism evidence="15 16">
    <name type="scientific">Spizellomyces punctatus (strain DAOM BR117)</name>
    <dbReference type="NCBI Taxonomy" id="645134"/>
    <lineage>
        <taxon>Eukaryota</taxon>
        <taxon>Fungi</taxon>
        <taxon>Fungi incertae sedis</taxon>
        <taxon>Chytridiomycota</taxon>
        <taxon>Chytridiomycota incertae sedis</taxon>
        <taxon>Chytridiomycetes</taxon>
        <taxon>Spizellomycetales</taxon>
        <taxon>Spizellomycetaceae</taxon>
        <taxon>Spizellomyces</taxon>
    </lineage>
</organism>
<evidence type="ECO:0000256" key="14">
    <source>
        <dbReference type="SAM" id="MobiDB-lite"/>
    </source>
</evidence>
<feature type="compositionally biased region" description="Polar residues" evidence="14">
    <location>
        <begin position="1"/>
        <end position="31"/>
    </location>
</feature>
<dbReference type="AlphaFoldDB" id="A0A0L0HPF0"/>
<keyword evidence="16" id="KW-1185">Reference proteome</keyword>
<feature type="region of interest" description="Disordered" evidence="14">
    <location>
        <begin position="116"/>
        <end position="167"/>
    </location>
</feature>
<dbReference type="STRING" id="645134.A0A0L0HPF0"/>
<keyword evidence="11" id="KW-0175">Coiled coil</keyword>
<comment type="subcellular location">
    <subcellularLocation>
        <location evidence="2">Chromosome</location>
    </subcellularLocation>
    <subcellularLocation>
        <location evidence="3">Nucleus</location>
        <location evidence="3">Nucleolus</location>
    </subcellularLocation>
</comment>
<evidence type="ECO:0000256" key="4">
    <source>
        <dbReference type="ARBA" id="ARBA00007869"/>
    </source>
</evidence>
<sequence length="167" mass="18976">MGPVAATTSPGGLTSVQSLHNEQVNTSQNAMGTEVQAAENAGETQKDLPTGGEKKTKAAIETVRGKPVSGRAWKVTQTKRHSAMRPKMLRPGWVKQQEDRKKREIVKTIEKELKDQKIAAKQKKREEEKERQKRKEENEKRAEVVQQVSAAKLKRMKKKQLRQLRKQ</sequence>
<comment type="similarity">
    <text evidence="4">Belongs to the CGR1 family.</text>
</comment>
<evidence type="ECO:0000256" key="12">
    <source>
        <dbReference type="ARBA" id="ARBA00023242"/>
    </source>
</evidence>
<evidence type="ECO:0000256" key="13">
    <source>
        <dbReference type="ARBA" id="ARBA00093307"/>
    </source>
</evidence>
<feature type="compositionally biased region" description="Basic residues" evidence="14">
    <location>
        <begin position="77"/>
        <end position="88"/>
    </location>
</feature>
<evidence type="ECO:0000256" key="11">
    <source>
        <dbReference type="ARBA" id="ARBA00023054"/>
    </source>
</evidence>
<dbReference type="GO" id="GO:0005694">
    <property type="term" value="C:chromosome"/>
    <property type="evidence" value="ECO:0007669"/>
    <property type="project" value="UniProtKB-SubCell"/>
</dbReference>
<dbReference type="eggNOG" id="KOG4538">
    <property type="taxonomic scope" value="Eukaryota"/>
</dbReference>
<keyword evidence="8" id="KW-0698">rRNA processing</keyword>
<dbReference type="GeneID" id="27685925"/>
<evidence type="ECO:0000256" key="6">
    <source>
        <dbReference type="ARBA" id="ARBA00022454"/>
    </source>
</evidence>
<reference evidence="15 16" key="1">
    <citation type="submission" date="2009-08" db="EMBL/GenBank/DDBJ databases">
        <title>The Genome Sequence of Spizellomyces punctatus strain DAOM BR117.</title>
        <authorList>
            <consortium name="The Broad Institute Genome Sequencing Platform"/>
            <person name="Russ C."/>
            <person name="Cuomo C."/>
            <person name="Shea T."/>
            <person name="Young S.K."/>
            <person name="Zeng Q."/>
            <person name="Koehrsen M."/>
            <person name="Haas B."/>
            <person name="Borodovsky M."/>
            <person name="Guigo R."/>
            <person name="Alvarado L."/>
            <person name="Berlin A."/>
            <person name="Bochicchio J."/>
            <person name="Borenstein D."/>
            <person name="Chapman S."/>
            <person name="Chen Z."/>
            <person name="Engels R."/>
            <person name="Freedman E."/>
            <person name="Gellesch M."/>
            <person name="Goldberg J."/>
            <person name="Griggs A."/>
            <person name="Gujja S."/>
            <person name="Heiman D."/>
            <person name="Hepburn T."/>
            <person name="Howarth C."/>
            <person name="Jen D."/>
            <person name="Larson L."/>
            <person name="Lewis B."/>
            <person name="Mehta T."/>
            <person name="Park D."/>
            <person name="Pearson M."/>
            <person name="Roberts A."/>
            <person name="Saif S."/>
            <person name="Shenoy N."/>
            <person name="Sisk P."/>
            <person name="Stolte C."/>
            <person name="Sykes S."/>
            <person name="Thomson T."/>
            <person name="Walk T."/>
            <person name="White J."/>
            <person name="Yandava C."/>
            <person name="Burger G."/>
            <person name="Gray M.W."/>
            <person name="Holland P.W.H."/>
            <person name="King N."/>
            <person name="Lang F.B.F."/>
            <person name="Roger A.J."/>
            <person name="Ruiz-Trillo I."/>
            <person name="Lander E."/>
            <person name="Nusbaum C."/>
        </authorList>
    </citation>
    <scope>NUCLEOTIDE SEQUENCE [LARGE SCALE GENOMIC DNA]</scope>
    <source>
        <strain evidence="15 16">DAOM BR117</strain>
    </source>
</reference>
<dbReference type="Pfam" id="PF03879">
    <property type="entry name" value="Cgr1"/>
    <property type="match status" value="1"/>
</dbReference>
<evidence type="ECO:0000256" key="3">
    <source>
        <dbReference type="ARBA" id="ARBA00004604"/>
    </source>
</evidence>
<evidence type="ECO:0000313" key="16">
    <source>
        <dbReference type="Proteomes" id="UP000053201"/>
    </source>
</evidence>